<dbReference type="EMBL" id="JAAAIL010000014">
    <property type="protein sequence ID" value="KAG0281576.1"/>
    <property type="molecule type" value="Genomic_DNA"/>
</dbReference>
<dbReference type="AlphaFoldDB" id="A0AAD4DLU8"/>
<feature type="compositionally biased region" description="Polar residues" evidence="1">
    <location>
        <begin position="473"/>
        <end position="483"/>
    </location>
</feature>
<dbReference type="Proteomes" id="UP001194580">
    <property type="component" value="Unassembled WGS sequence"/>
</dbReference>
<proteinExistence type="predicted"/>
<evidence type="ECO:0000256" key="2">
    <source>
        <dbReference type="SAM" id="Phobius"/>
    </source>
</evidence>
<feature type="region of interest" description="Disordered" evidence="1">
    <location>
        <begin position="304"/>
        <end position="323"/>
    </location>
</feature>
<feature type="compositionally biased region" description="Polar residues" evidence="1">
    <location>
        <begin position="441"/>
        <end position="462"/>
    </location>
</feature>
<evidence type="ECO:0000313" key="4">
    <source>
        <dbReference type="Proteomes" id="UP001194580"/>
    </source>
</evidence>
<keyword evidence="4" id="KW-1185">Reference proteome</keyword>
<feature type="compositionally biased region" description="Polar residues" evidence="1">
    <location>
        <begin position="370"/>
        <end position="395"/>
    </location>
</feature>
<reference evidence="3" key="1">
    <citation type="journal article" date="2020" name="Fungal Divers.">
        <title>Resolving the Mortierellaceae phylogeny through synthesis of multi-gene phylogenetics and phylogenomics.</title>
        <authorList>
            <person name="Vandepol N."/>
            <person name="Liber J."/>
            <person name="Desiro A."/>
            <person name="Na H."/>
            <person name="Kennedy M."/>
            <person name="Barry K."/>
            <person name="Grigoriev I.V."/>
            <person name="Miller A.N."/>
            <person name="O'Donnell K."/>
            <person name="Stajich J.E."/>
            <person name="Bonito G."/>
        </authorList>
    </citation>
    <scope>NUCLEOTIDE SEQUENCE</scope>
    <source>
        <strain evidence="3">NRRL 28262</strain>
    </source>
</reference>
<comment type="caution">
    <text evidence="3">The sequence shown here is derived from an EMBL/GenBank/DDBJ whole genome shotgun (WGS) entry which is preliminary data.</text>
</comment>
<sequence>MSVPVLQNACIAPASTGAAVYLAGVSLAGSLSIYSVNLANPNSPTATSVATSVDTAWSLQTKKSCIAFPGLQGTTNPPFLVQQYGVRSSQQLNVYPNGTLWGPYSFTGTAFVSPQLYNYAGASKESVWITAATNNTYNSGGPWIGMRLNATDMFMTLSDPVLTNFPSATALVSVGTYVPTQNTPAQGFSIVFDVLGSGNIFSALDTSVAMNGTDRVITLAAPRPGSDGTAVLYSINPSQNSKLQRVSFPGNAPLFTPGMAATVMGTSIVVYGSDSGSATTNPFNVYDTLAATWSGPGLVKPSPSAVSTSANLIPSPTGSNSASNGETGIAGALVVIALIAFFVIRNRRKSREVVEEEEEETGPDGPIPAYNNTAKPSNNIIVSPTLSPAQAQHQQPGFDPRVSYYSQPPQSPTIFQAQPDLSNNQKPYNYSPPIVNPNAPQPTIFQPASSSPAQSYGQQQAMYSPAHTVVPYSPTTSQTQSNPPGTPHYGGYV</sequence>
<feature type="compositionally biased region" description="Polar residues" evidence="1">
    <location>
        <begin position="404"/>
        <end position="426"/>
    </location>
</feature>
<gene>
    <name evidence="3" type="ORF">BGZ95_001927</name>
</gene>
<protein>
    <recommendedName>
        <fullName evidence="5">Transmembrane protein</fullName>
    </recommendedName>
</protein>
<evidence type="ECO:0000313" key="3">
    <source>
        <dbReference type="EMBL" id="KAG0281576.1"/>
    </source>
</evidence>
<evidence type="ECO:0008006" key="5">
    <source>
        <dbReference type="Google" id="ProtNLM"/>
    </source>
</evidence>
<organism evidence="3 4">
    <name type="scientific">Linnemannia exigua</name>
    <dbReference type="NCBI Taxonomy" id="604196"/>
    <lineage>
        <taxon>Eukaryota</taxon>
        <taxon>Fungi</taxon>
        <taxon>Fungi incertae sedis</taxon>
        <taxon>Mucoromycota</taxon>
        <taxon>Mortierellomycotina</taxon>
        <taxon>Mortierellomycetes</taxon>
        <taxon>Mortierellales</taxon>
        <taxon>Mortierellaceae</taxon>
        <taxon>Linnemannia</taxon>
    </lineage>
</organism>
<feature type="transmembrane region" description="Helical" evidence="2">
    <location>
        <begin position="327"/>
        <end position="344"/>
    </location>
</feature>
<keyword evidence="2" id="KW-0812">Transmembrane</keyword>
<keyword evidence="2" id="KW-0472">Membrane</keyword>
<feature type="region of interest" description="Disordered" evidence="1">
    <location>
        <begin position="438"/>
        <end position="493"/>
    </location>
</feature>
<accession>A0AAD4DLU8</accession>
<feature type="region of interest" description="Disordered" evidence="1">
    <location>
        <begin position="350"/>
        <end position="426"/>
    </location>
</feature>
<keyword evidence="2" id="KW-1133">Transmembrane helix</keyword>
<name>A0AAD4DLU8_9FUNG</name>
<evidence type="ECO:0000256" key="1">
    <source>
        <dbReference type="SAM" id="MobiDB-lite"/>
    </source>
</evidence>